<evidence type="ECO:0000313" key="6">
    <source>
        <dbReference type="EMBL" id="XDS44528.1"/>
    </source>
</evidence>
<dbReference type="GO" id="GO:0016887">
    <property type="term" value="F:ATP hydrolysis activity"/>
    <property type="evidence" value="ECO:0007669"/>
    <property type="project" value="InterPro"/>
</dbReference>
<keyword evidence="3" id="KW-0547">Nucleotide-binding</keyword>
<dbReference type="PANTHER" id="PTHR43790">
    <property type="entry name" value="CARBOHYDRATE TRANSPORT ATP-BINDING PROTEIN MG119-RELATED"/>
    <property type="match status" value="1"/>
</dbReference>
<dbReference type="EMBL" id="CP129674">
    <property type="protein sequence ID" value="XDS44528.1"/>
    <property type="molecule type" value="Genomic_DNA"/>
</dbReference>
<dbReference type="GO" id="GO:0005524">
    <property type="term" value="F:ATP binding"/>
    <property type="evidence" value="ECO:0007669"/>
    <property type="project" value="UniProtKB-KW"/>
</dbReference>
<dbReference type="InterPro" id="IPR050107">
    <property type="entry name" value="ABC_carbohydrate_import_ATPase"/>
</dbReference>
<dbReference type="InterPro" id="IPR003439">
    <property type="entry name" value="ABC_transporter-like_ATP-bd"/>
</dbReference>
<dbReference type="CDD" id="cd03216">
    <property type="entry name" value="ABC_Carb_Monos_I"/>
    <property type="match status" value="1"/>
</dbReference>
<dbReference type="KEGG" id="baqk:QN215_09790"/>
<dbReference type="SUPFAM" id="SSF52540">
    <property type="entry name" value="P-loop containing nucleoside triphosphate hydrolases"/>
    <property type="match status" value="2"/>
</dbReference>
<dbReference type="InterPro" id="IPR017871">
    <property type="entry name" value="ABC_transporter-like_CS"/>
</dbReference>
<evidence type="ECO:0000256" key="1">
    <source>
        <dbReference type="ARBA" id="ARBA00022448"/>
    </source>
</evidence>
<feature type="domain" description="ABC transporter" evidence="5">
    <location>
        <begin position="264"/>
        <end position="507"/>
    </location>
</feature>
<evidence type="ECO:0000256" key="2">
    <source>
        <dbReference type="ARBA" id="ARBA00022737"/>
    </source>
</evidence>
<evidence type="ECO:0000259" key="5">
    <source>
        <dbReference type="PROSITE" id="PS50893"/>
    </source>
</evidence>
<feature type="domain" description="ABC transporter" evidence="5">
    <location>
        <begin position="13"/>
        <end position="248"/>
    </location>
</feature>
<dbReference type="PROSITE" id="PS50893">
    <property type="entry name" value="ABC_TRANSPORTER_2"/>
    <property type="match status" value="2"/>
</dbReference>
<accession>A0AB39U6G8</accession>
<dbReference type="AlphaFoldDB" id="A0AB39U6G8"/>
<dbReference type="InterPro" id="IPR003593">
    <property type="entry name" value="AAA+_ATPase"/>
</dbReference>
<proteinExistence type="predicted"/>
<dbReference type="RefSeq" id="WP_369344104.1">
    <property type="nucleotide sequence ID" value="NZ_CP129674.1"/>
</dbReference>
<protein>
    <submittedName>
        <fullName evidence="6">Sugar ABC transporter ATP-binding protein</fullName>
    </submittedName>
</protein>
<dbReference type="Gene3D" id="3.40.50.300">
    <property type="entry name" value="P-loop containing nucleotide triphosphate hydrolases"/>
    <property type="match status" value="2"/>
</dbReference>
<keyword evidence="4 6" id="KW-0067">ATP-binding</keyword>
<evidence type="ECO:0000256" key="4">
    <source>
        <dbReference type="ARBA" id="ARBA00022840"/>
    </source>
</evidence>
<dbReference type="Pfam" id="PF00005">
    <property type="entry name" value="ABC_tran"/>
    <property type="match status" value="2"/>
</dbReference>
<sequence length="508" mass="54063">MSDTTKGAPAQGLRVDGIVKRYSGVAVLKGVSVTVKPGEVVGLVGHNGAGKSTLMRMIAGADRPDSGTISIDGTVHSFSSPAEALEVGIGTVYQELSLLPNLTVTQNVFLGDELTKAGLLKRDEMREIARDVGKRFGLKLDPDRRVGDYPVATRQLLEIAIATRSNAKYLMLDEPTTSLEGDQVDSFLEVVRSLADDGLGIIFVDHKLEELYAVATRVVALVDGEVRINQAVADVSRTDVIRAIAGDEAAALADTPVQREAPPAKTGEATVTVRGLKSSKLGNVNLDAHAGHILGLYGLVGSGRTEILRAIAGLDRVSGGSITIKGRKVTRNSPQVAQRNGIAYLSEERKIDGIVPGLDSPTNVILPVLSRFRQWGFLQKPKAYKYATGLMDELRVKGNRTGPVASLSGGNQQKVLFARVLAQEPQIVLLDEPTKGVDLAVKAEIHRLTKSLAHDQGLTVIVVSSEEDEICDISDEVIVVSEGSCAANPTPINQVTPAILRETAWAVA</sequence>
<organism evidence="6">
    <name type="scientific">Bifidobacterium aquikefiricola</name>
    <dbReference type="NCBI Taxonomy" id="3059038"/>
    <lineage>
        <taxon>Bacteria</taxon>
        <taxon>Bacillati</taxon>
        <taxon>Actinomycetota</taxon>
        <taxon>Actinomycetes</taxon>
        <taxon>Bifidobacteriales</taxon>
        <taxon>Bifidobacteriaceae</taxon>
        <taxon>Bifidobacterium</taxon>
    </lineage>
</organism>
<dbReference type="PANTHER" id="PTHR43790:SF9">
    <property type="entry name" value="GALACTOFURANOSE TRANSPORTER ATP-BINDING PROTEIN YTFR"/>
    <property type="match status" value="1"/>
</dbReference>
<dbReference type="PROSITE" id="PS00211">
    <property type="entry name" value="ABC_TRANSPORTER_1"/>
    <property type="match status" value="1"/>
</dbReference>
<evidence type="ECO:0000256" key="3">
    <source>
        <dbReference type="ARBA" id="ARBA00022741"/>
    </source>
</evidence>
<dbReference type="CDD" id="cd03215">
    <property type="entry name" value="ABC_Carb_Monos_II"/>
    <property type="match status" value="1"/>
</dbReference>
<keyword evidence="1" id="KW-0813">Transport</keyword>
<name>A0AB39U6G8_9BIFI</name>
<reference evidence="6" key="1">
    <citation type="submission" date="2023-07" db="EMBL/GenBank/DDBJ databases">
        <title>Bifidobacterium aquikefiriaerophilum sp. nov. and Bifidobacterium eccum sp. nov., isolated from water kefir.</title>
        <authorList>
            <person name="Breselge S."/>
            <person name="Bellassi P."/>
            <person name="Barcenilla C."/>
            <person name="Alvarez-Ordonez A."/>
            <person name="Morelli L."/>
            <person name="Cotter P.D."/>
        </authorList>
    </citation>
    <scope>NUCLEOTIDE SEQUENCE</scope>
    <source>
        <strain evidence="6">WK041_4_12</strain>
    </source>
</reference>
<dbReference type="SMART" id="SM00382">
    <property type="entry name" value="AAA"/>
    <property type="match status" value="2"/>
</dbReference>
<gene>
    <name evidence="6" type="ORF">QN215_09790</name>
</gene>
<dbReference type="InterPro" id="IPR027417">
    <property type="entry name" value="P-loop_NTPase"/>
</dbReference>
<keyword evidence="2" id="KW-0677">Repeat</keyword>